<dbReference type="AlphaFoldDB" id="A0A0C1GZE3"/>
<keyword evidence="14" id="KW-0472">Membrane</keyword>
<feature type="transmembrane region" description="Helical" evidence="14">
    <location>
        <begin position="44"/>
        <end position="66"/>
    </location>
</feature>
<evidence type="ECO:0000256" key="2">
    <source>
        <dbReference type="ARBA" id="ARBA00004870"/>
    </source>
</evidence>
<dbReference type="Proteomes" id="UP000031465">
    <property type="component" value="Unassembled WGS sequence"/>
</dbReference>
<reference evidence="15 16" key="1">
    <citation type="journal article" date="2014" name="Mol. Biol. Evol.">
        <title>Massive expansion of Ubiquitination-related gene families within the Chlamydiae.</title>
        <authorList>
            <person name="Domman D."/>
            <person name="Collingro A."/>
            <person name="Lagkouvardos I."/>
            <person name="Gehre L."/>
            <person name="Weinmaier T."/>
            <person name="Rattei T."/>
            <person name="Subtil A."/>
            <person name="Horn M."/>
        </authorList>
    </citation>
    <scope>NUCLEOTIDE SEQUENCE [LARGE SCALE GENOMIC DNA]</scope>
    <source>
        <strain evidence="15 16">EI2</strain>
    </source>
</reference>
<evidence type="ECO:0000256" key="10">
    <source>
        <dbReference type="ARBA" id="ARBA00022840"/>
    </source>
</evidence>
<evidence type="ECO:0000256" key="14">
    <source>
        <dbReference type="SAM" id="Phobius"/>
    </source>
</evidence>
<dbReference type="InterPro" id="IPR003758">
    <property type="entry name" value="LpxK"/>
</dbReference>
<dbReference type="GO" id="GO:0009029">
    <property type="term" value="F:lipid-A 4'-kinase activity"/>
    <property type="evidence" value="ECO:0007669"/>
    <property type="project" value="UniProtKB-UniRule"/>
</dbReference>
<keyword evidence="5 13" id="KW-0444">Lipid biosynthesis</keyword>
<keyword evidence="8 13" id="KW-0547">Nucleotide-binding</keyword>
<evidence type="ECO:0000256" key="6">
    <source>
        <dbReference type="ARBA" id="ARBA00022556"/>
    </source>
</evidence>
<keyword evidence="14" id="KW-1133">Transmembrane helix</keyword>
<comment type="similarity">
    <text evidence="13">Belongs to the LpxK family.</text>
</comment>
<dbReference type="PANTHER" id="PTHR42724">
    <property type="entry name" value="TETRAACYLDISACCHARIDE 4'-KINASE"/>
    <property type="match status" value="1"/>
</dbReference>
<sequence>MGVFKILSFIFIELNKVFCMFLRKIEIYLKEIIKEKRKGKLSTFIKWILLPLSWIYGFIVSIRNWLYDQGWMKRYVPPVSLVISIGNIVAGGTGKTPVTLLLAQAFYERYTLAILSRGYRSKVEKLETPVILCEGQGPIFPASYSGDEPYIYAQRFPKSIVIVGRNRKKASFLAAKAGAQVILLDDAMQHRRIARDYDVVVIDVSDPFGRGYYLPRGFLREDVHSLSRADLLILNNIVDAEQFENVKNQLRAYSLAPIVGVKGIVCHPRDLKGCQIDNLHETKVAMFCAIAHPEYFKRTLESEGIKVVSEFCLPDHDEIKERKLELFALQSKELGAEWLICTEKDRVKLPDQMTLSLPIAWIQIDLTVIDGQNEWNSFLAQAEAKIS</sequence>
<proteinExistence type="inferred from homology"/>
<feature type="binding site" evidence="13">
    <location>
        <begin position="89"/>
        <end position="96"/>
    </location>
    <ligand>
        <name>ATP</name>
        <dbReference type="ChEBI" id="CHEBI:30616"/>
    </ligand>
</feature>
<protein>
    <recommendedName>
        <fullName evidence="4 13">Tetraacyldisaccharide 4'-kinase</fullName>
        <ecNumber evidence="3 13">2.7.1.130</ecNumber>
    </recommendedName>
    <alternativeName>
        <fullName evidence="12 13">Lipid A 4'-kinase</fullName>
    </alternativeName>
</protein>
<evidence type="ECO:0000256" key="13">
    <source>
        <dbReference type="HAMAP-Rule" id="MF_00409"/>
    </source>
</evidence>
<evidence type="ECO:0000256" key="8">
    <source>
        <dbReference type="ARBA" id="ARBA00022741"/>
    </source>
</evidence>
<keyword evidence="9 13" id="KW-0418">Kinase</keyword>
<keyword evidence="6 13" id="KW-0441">Lipid A biosynthesis</keyword>
<evidence type="ECO:0000256" key="3">
    <source>
        <dbReference type="ARBA" id="ARBA00012071"/>
    </source>
</evidence>
<dbReference type="Pfam" id="PF02606">
    <property type="entry name" value="LpxK"/>
    <property type="match status" value="1"/>
</dbReference>
<dbReference type="EC" id="2.7.1.130" evidence="3 13"/>
<accession>A0A0C1GZE3</accession>
<keyword evidence="14" id="KW-0812">Transmembrane</keyword>
<evidence type="ECO:0000256" key="7">
    <source>
        <dbReference type="ARBA" id="ARBA00022679"/>
    </source>
</evidence>
<dbReference type="PANTHER" id="PTHR42724:SF1">
    <property type="entry name" value="TETRAACYLDISACCHARIDE 4'-KINASE, MITOCHONDRIAL-RELATED"/>
    <property type="match status" value="1"/>
</dbReference>
<dbReference type="EMBL" id="JSAN01000127">
    <property type="protein sequence ID" value="KIC70959.1"/>
    <property type="molecule type" value="Genomic_DNA"/>
</dbReference>
<dbReference type="GO" id="GO:0005886">
    <property type="term" value="C:plasma membrane"/>
    <property type="evidence" value="ECO:0007669"/>
    <property type="project" value="TreeGrafter"/>
</dbReference>
<name>A0A0C1GZE3_9BACT</name>
<dbReference type="UniPathway" id="UPA00359">
    <property type="reaction ID" value="UER00482"/>
</dbReference>
<dbReference type="GO" id="GO:0009245">
    <property type="term" value="P:lipid A biosynthetic process"/>
    <property type="evidence" value="ECO:0007669"/>
    <property type="project" value="UniProtKB-UniRule"/>
</dbReference>
<keyword evidence="7 13" id="KW-0808">Transferase</keyword>
<keyword evidence="10 13" id="KW-0067">ATP-binding</keyword>
<comment type="caution">
    <text evidence="15">The sequence shown here is derived from an EMBL/GenBank/DDBJ whole genome shotgun (WGS) entry which is preliminary data.</text>
</comment>
<evidence type="ECO:0000256" key="9">
    <source>
        <dbReference type="ARBA" id="ARBA00022777"/>
    </source>
</evidence>
<evidence type="ECO:0000313" key="15">
    <source>
        <dbReference type="EMBL" id="KIC70959.1"/>
    </source>
</evidence>
<evidence type="ECO:0000256" key="4">
    <source>
        <dbReference type="ARBA" id="ARBA00016436"/>
    </source>
</evidence>
<evidence type="ECO:0000256" key="5">
    <source>
        <dbReference type="ARBA" id="ARBA00022516"/>
    </source>
</evidence>
<dbReference type="PATRIC" id="fig|362787.3.peg.1848"/>
<comment type="function">
    <text evidence="1 13">Transfers the gamma-phosphate of ATP to the 4'-position of a tetraacyldisaccharide 1-phosphate intermediate (termed DS-1-P) to form tetraacyldisaccharide 1,4'-bis-phosphate (lipid IVA).</text>
</comment>
<evidence type="ECO:0000256" key="12">
    <source>
        <dbReference type="ARBA" id="ARBA00029757"/>
    </source>
</evidence>
<evidence type="ECO:0000256" key="11">
    <source>
        <dbReference type="ARBA" id="ARBA00023098"/>
    </source>
</evidence>
<dbReference type="GO" id="GO:0005524">
    <property type="term" value="F:ATP binding"/>
    <property type="evidence" value="ECO:0007669"/>
    <property type="project" value="UniProtKB-UniRule"/>
</dbReference>
<keyword evidence="11 13" id="KW-0443">Lipid metabolism</keyword>
<evidence type="ECO:0000256" key="1">
    <source>
        <dbReference type="ARBA" id="ARBA00002274"/>
    </source>
</evidence>
<dbReference type="NCBIfam" id="TIGR00682">
    <property type="entry name" value="lpxK"/>
    <property type="match status" value="1"/>
</dbReference>
<gene>
    <name evidence="13 15" type="primary">lpxK</name>
    <name evidence="15" type="ORF">DB44_FE00100</name>
</gene>
<dbReference type="HAMAP" id="MF_00409">
    <property type="entry name" value="LpxK"/>
    <property type="match status" value="1"/>
</dbReference>
<comment type="catalytic activity">
    <reaction evidence="13">
        <text>a lipid A disaccharide + ATP = a lipid IVA + ADP + H(+)</text>
        <dbReference type="Rhea" id="RHEA:67840"/>
        <dbReference type="ChEBI" id="CHEBI:15378"/>
        <dbReference type="ChEBI" id="CHEBI:30616"/>
        <dbReference type="ChEBI" id="CHEBI:176343"/>
        <dbReference type="ChEBI" id="CHEBI:176425"/>
        <dbReference type="ChEBI" id="CHEBI:456216"/>
        <dbReference type="EC" id="2.7.1.130"/>
    </reaction>
</comment>
<dbReference type="GO" id="GO:0009244">
    <property type="term" value="P:lipopolysaccharide core region biosynthetic process"/>
    <property type="evidence" value="ECO:0007669"/>
    <property type="project" value="TreeGrafter"/>
</dbReference>
<organism evidence="15 16">
    <name type="scientific">Candidatus Protochlamydia amoebophila</name>
    <dbReference type="NCBI Taxonomy" id="362787"/>
    <lineage>
        <taxon>Bacteria</taxon>
        <taxon>Pseudomonadati</taxon>
        <taxon>Chlamydiota</taxon>
        <taxon>Chlamydiia</taxon>
        <taxon>Parachlamydiales</taxon>
        <taxon>Parachlamydiaceae</taxon>
        <taxon>Candidatus Protochlamydia</taxon>
    </lineage>
</organism>
<comment type="pathway">
    <text evidence="2 13">Glycolipid biosynthesis; lipid IV(A) biosynthesis; lipid IV(A) from (3R)-3-hydroxytetradecanoyl-[acyl-carrier-protein] and UDP-N-acetyl-alpha-D-glucosamine: step 6/6.</text>
</comment>
<evidence type="ECO:0000313" key="16">
    <source>
        <dbReference type="Proteomes" id="UP000031465"/>
    </source>
</evidence>